<feature type="transmembrane region" description="Helical" evidence="1">
    <location>
        <begin position="272"/>
        <end position="292"/>
    </location>
</feature>
<evidence type="ECO:0000259" key="2">
    <source>
        <dbReference type="Pfam" id="PF00487"/>
    </source>
</evidence>
<keyword evidence="4" id="KW-1185">Reference proteome</keyword>
<dbReference type="GO" id="GO:0016491">
    <property type="term" value="F:oxidoreductase activity"/>
    <property type="evidence" value="ECO:0007669"/>
    <property type="project" value="InterPro"/>
</dbReference>
<dbReference type="InterPro" id="IPR012171">
    <property type="entry name" value="Fatty_acid_desaturase"/>
</dbReference>
<accession>A0A8H7D7Z4</accession>
<sequence>MSDTTTDELGVYLVPDLSIKQLLDAIPAHCFKRSALKSSLYTVWHLSVIGAIYKTAAFADTFINPETFTAPYSFVYPLARVALWALYGFWAGLFGTGIWVIGHECGHQAFSESKLINNTVGWILHSAVGVPYHSWRITHAKHHASTAHMTQDQVWVPSTRSQAGLPPLDPKREDRLGARASVEVQKELWDAIGDSPIGASWGVAMYLVSITIVYPPYAQLSLKMFHSISLQLLGWPMYILTNAAGQRRYPKGTNHFTPKAVMFSPHHWTDVILSDIGVLFWLMGLAAAIYAYGVRSVFVVYIQPYLWVNHWLVLITFLQHTDPLLPHYRAPQFTFPRGALSTLDRNLLGDLGSVMAWIGAHATCGISETHVLHHVCSKIPHYNAWEATDALRNVLRPAGVRWQGGAGGWAEMYRVFRECKFVEDEGDVVFYKNARGLAKMRPVFNSDASASDSGIEIADREKRTA</sequence>
<evidence type="ECO:0000256" key="1">
    <source>
        <dbReference type="SAM" id="Phobius"/>
    </source>
</evidence>
<proteinExistence type="predicted"/>
<evidence type="ECO:0000313" key="3">
    <source>
        <dbReference type="EMBL" id="KAF7364735.1"/>
    </source>
</evidence>
<evidence type="ECO:0000313" key="4">
    <source>
        <dbReference type="Proteomes" id="UP000620124"/>
    </source>
</evidence>
<dbReference type="GO" id="GO:0006629">
    <property type="term" value="P:lipid metabolic process"/>
    <property type="evidence" value="ECO:0007669"/>
    <property type="project" value="InterPro"/>
</dbReference>
<organism evidence="3 4">
    <name type="scientific">Mycena venus</name>
    <dbReference type="NCBI Taxonomy" id="2733690"/>
    <lineage>
        <taxon>Eukaryota</taxon>
        <taxon>Fungi</taxon>
        <taxon>Dikarya</taxon>
        <taxon>Basidiomycota</taxon>
        <taxon>Agaricomycotina</taxon>
        <taxon>Agaricomycetes</taxon>
        <taxon>Agaricomycetidae</taxon>
        <taxon>Agaricales</taxon>
        <taxon>Marasmiineae</taxon>
        <taxon>Mycenaceae</taxon>
        <taxon>Mycena</taxon>
    </lineage>
</organism>
<dbReference type="AlphaFoldDB" id="A0A8H7D7Z4"/>
<keyword evidence="1" id="KW-0472">Membrane</keyword>
<dbReference type="EMBL" id="JACAZI010000003">
    <property type="protein sequence ID" value="KAF7364735.1"/>
    <property type="molecule type" value="Genomic_DNA"/>
</dbReference>
<dbReference type="CDD" id="cd03507">
    <property type="entry name" value="Delta12-FADS-like"/>
    <property type="match status" value="1"/>
</dbReference>
<dbReference type="Pfam" id="PF00487">
    <property type="entry name" value="FA_desaturase"/>
    <property type="match status" value="1"/>
</dbReference>
<reference evidence="3" key="1">
    <citation type="submission" date="2020-05" db="EMBL/GenBank/DDBJ databases">
        <title>Mycena genomes resolve the evolution of fungal bioluminescence.</title>
        <authorList>
            <person name="Tsai I.J."/>
        </authorList>
    </citation>
    <scope>NUCLEOTIDE SEQUENCE</scope>
    <source>
        <strain evidence="3">CCC161011</strain>
    </source>
</reference>
<dbReference type="PANTHER" id="PTHR32100">
    <property type="entry name" value="OMEGA-6 FATTY ACID DESATURASE, CHLOROPLASTIC"/>
    <property type="match status" value="1"/>
</dbReference>
<comment type="caution">
    <text evidence="3">The sequence shown here is derived from an EMBL/GenBank/DDBJ whole genome shotgun (WGS) entry which is preliminary data.</text>
</comment>
<protein>
    <submittedName>
        <fullName evidence="3">Oleoyl phosphatidylcholine desaturase</fullName>
    </submittedName>
</protein>
<dbReference type="Proteomes" id="UP000620124">
    <property type="component" value="Unassembled WGS sequence"/>
</dbReference>
<gene>
    <name evidence="3" type="ORF">MVEN_00343300</name>
</gene>
<feature type="transmembrane region" description="Helical" evidence="1">
    <location>
        <begin position="198"/>
        <end position="218"/>
    </location>
</feature>
<feature type="domain" description="Fatty acid desaturase" evidence="2">
    <location>
        <begin position="83"/>
        <end position="159"/>
    </location>
</feature>
<feature type="transmembrane region" description="Helical" evidence="1">
    <location>
        <begin position="81"/>
        <end position="101"/>
    </location>
</feature>
<feature type="transmembrane region" description="Helical" evidence="1">
    <location>
        <begin position="298"/>
        <end position="318"/>
    </location>
</feature>
<keyword evidence="1" id="KW-0812">Transmembrane</keyword>
<name>A0A8H7D7Z4_9AGAR</name>
<dbReference type="InterPro" id="IPR005804">
    <property type="entry name" value="FA_desaturase_dom"/>
</dbReference>
<dbReference type="OrthoDB" id="1461976at2759"/>
<keyword evidence="1" id="KW-1133">Transmembrane helix</keyword>